<comment type="similarity">
    <text evidence="1">Belongs to the QWRF family.</text>
</comment>
<accession>A0A251TTH7</accession>
<name>A0A251TTH7_HELAN</name>
<sequence>MFPSPSSALWIEVVSDCHEENSVTTIMHLWKQAFRVQTEMAYIDEWASIQKEHESALFATTNDLQARSLSLPITGGVKADLKSLKLIVFSTIQVLQATISCIQSTLSKATITII</sequence>
<gene>
    <name evidence="3" type="ORF">HannXRQ_Chr09g0246781</name>
    <name evidence="2" type="ORF">HanXRQr2_Chr07g0282161</name>
</gene>
<dbReference type="STRING" id="4232.A0A251TTH7"/>
<dbReference type="Gramene" id="mRNA:HanXRQr2_Chr07g0282161">
    <property type="protein sequence ID" value="mRNA:HanXRQr2_Chr07g0282161"/>
    <property type="gene ID" value="HanXRQr2_Chr07g0282161"/>
</dbReference>
<dbReference type="Proteomes" id="UP000215914">
    <property type="component" value="Chromosome 9"/>
</dbReference>
<reference evidence="3" key="2">
    <citation type="submission" date="2017-02" db="EMBL/GenBank/DDBJ databases">
        <title>Sunflower complete genome.</title>
        <authorList>
            <person name="Langlade N."/>
            <person name="Munos S."/>
        </authorList>
    </citation>
    <scope>NUCLEOTIDE SEQUENCE [LARGE SCALE GENOMIC DNA]</scope>
    <source>
        <tissue evidence="3">Leaves</tissue>
    </source>
</reference>
<dbReference type="EMBL" id="CM007898">
    <property type="protein sequence ID" value="OTG14204.1"/>
    <property type="molecule type" value="Genomic_DNA"/>
</dbReference>
<protein>
    <submittedName>
        <fullName evidence="3">Putative QWRF family</fullName>
    </submittedName>
    <submittedName>
        <fullName evidence="2">QWRF family protein</fullName>
    </submittedName>
</protein>
<evidence type="ECO:0000256" key="1">
    <source>
        <dbReference type="ARBA" id="ARBA00010016"/>
    </source>
</evidence>
<dbReference type="AlphaFoldDB" id="A0A251TTH7"/>
<dbReference type="PANTHER" id="PTHR31807:SF57">
    <property type="entry name" value="QWRF FAMILY-RELATED"/>
    <property type="match status" value="1"/>
</dbReference>
<proteinExistence type="inferred from homology"/>
<organism evidence="3 4">
    <name type="scientific">Helianthus annuus</name>
    <name type="common">Common sunflower</name>
    <dbReference type="NCBI Taxonomy" id="4232"/>
    <lineage>
        <taxon>Eukaryota</taxon>
        <taxon>Viridiplantae</taxon>
        <taxon>Streptophyta</taxon>
        <taxon>Embryophyta</taxon>
        <taxon>Tracheophyta</taxon>
        <taxon>Spermatophyta</taxon>
        <taxon>Magnoliopsida</taxon>
        <taxon>eudicotyledons</taxon>
        <taxon>Gunneridae</taxon>
        <taxon>Pentapetalae</taxon>
        <taxon>asterids</taxon>
        <taxon>campanulids</taxon>
        <taxon>Asterales</taxon>
        <taxon>Asteraceae</taxon>
        <taxon>Asteroideae</taxon>
        <taxon>Heliantheae alliance</taxon>
        <taxon>Heliantheae</taxon>
        <taxon>Helianthus</taxon>
    </lineage>
</organism>
<evidence type="ECO:0000313" key="3">
    <source>
        <dbReference type="EMBL" id="OTG14204.1"/>
    </source>
</evidence>
<dbReference type="PANTHER" id="PTHR31807">
    <property type="entry name" value="AUGMIN FAMILY MEMBER"/>
    <property type="match status" value="1"/>
</dbReference>
<dbReference type="Pfam" id="PF04484">
    <property type="entry name" value="QWRF"/>
    <property type="match status" value="1"/>
</dbReference>
<reference evidence="2 4" key="1">
    <citation type="journal article" date="2017" name="Nature">
        <title>The sunflower genome provides insights into oil metabolism, flowering and Asterid evolution.</title>
        <authorList>
            <person name="Badouin H."/>
            <person name="Gouzy J."/>
            <person name="Grassa C.J."/>
            <person name="Murat F."/>
            <person name="Staton S.E."/>
            <person name="Cottret L."/>
            <person name="Lelandais-Briere C."/>
            <person name="Owens G.L."/>
            <person name="Carrere S."/>
            <person name="Mayjonade B."/>
            <person name="Legrand L."/>
            <person name="Gill N."/>
            <person name="Kane N.C."/>
            <person name="Bowers J.E."/>
            <person name="Hubner S."/>
            <person name="Bellec A."/>
            <person name="Berard A."/>
            <person name="Berges H."/>
            <person name="Blanchet N."/>
            <person name="Boniface M.C."/>
            <person name="Brunel D."/>
            <person name="Catrice O."/>
            <person name="Chaidir N."/>
            <person name="Claudel C."/>
            <person name="Donnadieu C."/>
            <person name="Faraut T."/>
            <person name="Fievet G."/>
            <person name="Helmstetter N."/>
            <person name="King M."/>
            <person name="Knapp S.J."/>
            <person name="Lai Z."/>
            <person name="Le Paslier M.C."/>
            <person name="Lippi Y."/>
            <person name="Lorenzon L."/>
            <person name="Mandel J.R."/>
            <person name="Marage G."/>
            <person name="Marchand G."/>
            <person name="Marquand E."/>
            <person name="Bret-Mestries E."/>
            <person name="Morien E."/>
            <person name="Nambeesan S."/>
            <person name="Nguyen T."/>
            <person name="Pegot-Espagnet P."/>
            <person name="Pouilly N."/>
            <person name="Raftis F."/>
            <person name="Sallet E."/>
            <person name="Schiex T."/>
            <person name="Thomas J."/>
            <person name="Vandecasteele C."/>
            <person name="Vares D."/>
            <person name="Vear F."/>
            <person name="Vautrin S."/>
            <person name="Crespi M."/>
            <person name="Mangin B."/>
            <person name="Burke J.M."/>
            <person name="Salse J."/>
            <person name="Munos S."/>
            <person name="Vincourt P."/>
            <person name="Rieseberg L.H."/>
            <person name="Langlade N.B."/>
        </authorList>
    </citation>
    <scope>NUCLEOTIDE SEQUENCE [LARGE SCALE GENOMIC DNA]</scope>
    <source>
        <strain evidence="4">cv. SF193</strain>
        <tissue evidence="2">Leaves</tissue>
    </source>
</reference>
<dbReference type="InParanoid" id="A0A251TTH7"/>
<keyword evidence="4" id="KW-1185">Reference proteome</keyword>
<evidence type="ECO:0000313" key="2">
    <source>
        <dbReference type="EMBL" id="KAF5797565.1"/>
    </source>
</evidence>
<reference evidence="2" key="3">
    <citation type="submission" date="2020-06" db="EMBL/GenBank/DDBJ databases">
        <title>Helianthus annuus Genome sequencing and assembly Release 2.</title>
        <authorList>
            <person name="Gouzy J."/>
            <person name="Langlade N."/>
            <person name="Munos S."/>
        </authorList>
    </citation>
    <scope>NUCLEOTIDE SEQUENCE</scope>
    <source>
        <tissue evidence="2">Leaves</tissue>
    </source>
</reference>
<evidence type="ECO:0000313" key="4">
    <source>
        <dbReference type="Proteomes" id="UP000215914"/>
    </source>
</evidence>
<dbReference type="EMBL" id="MNCJ02000322">
    <property type="protein sequence ID" value="KAF5797565.1"/>
    <property type="molecule type" value="Genomic_DNA"/>
</dbReference>
<dbReference type="InterPro" id="IPR007573">
    <property type="entry name" value="QWRF"/>
</dbReference>